<evidence type="ECO:0000313" key="15">
    <source>
        <dbReference type="EMBL" id="MEF7613411.1"/>
    </source>
</evidence>
<dbReference type="GO" id="GO:0043138">
    <property type="term" value="F:3'-5' DNA helicase activity"/>
    <property type="evidence" value="ECO:0007669"/>
    <property type="project" value="UniProtKB-EC"/>
</dbReference>
<feature type="binding site" evidence="12">
    <location>
        <begin position="29"/>
        <end position="36"/>
    </location>
    <ligand>
        <name>ATP</name>
        <dbReference type="ChEBI" id="CHEBI:30616"/>
    </ligand>
</feature>
<dbReference type="CDD" id="cd17932">
    <property type="entry name" value="DEXQc_UvrD"/>
    <property type="match status" value="1"/>
</dbReference>
<evidence type="ECO:0000256" key="7">
    <source>
        <dbReference type="ARBA" id="ARBA00023235"/>
    </source>
</evidence>
<comment type="caution">
    <text evidence="15">The sequence shown here is derived from an EMBL/GenBank/DDBJ whole genome shotgun (WGS) entry which is preliminary data.</text>
</comment>
<dbReference type="GO" id="GO:0000725">
    <property type="term" value="P:recombinational repair"/>
    <property type="evidence" value="ECO:0007669"/>
    <property type="project" value="TreeGrafter"/>
</dbReference>
<evidence type="ECO:0000256" key="11">
    <source>
        <dbReference type="ARBA" id="ARBA00048988"/>
    </source>
</evidence>
<dbReference type="EMBL" id="JAZIBG010000017">
    <property type="protein sequence ID" value="MEF7613411.1"/>
    <property type="molecule type" value="Genomic_DNA"/>
</dbReference>
<dbReference type="RefSeq" id="WP_332288350.1">
    <property type="nucleotide sequence ID" value="NZ_JAZIBG010000017.1"/>
</dbReference>
<comment type="catalytic activity">
    <reaction evidence="8">
        <text>Couples ATP hydrolysis with the unwinding of duplex DNA by translocating in the 3'-5' direction.</text>
        <dbReference type="EC" id="5.6.2.4"/>
    </reaction>
</comment>
<dbReference type="GO" id="GO:0003677">
    <property type="term" value="F:DNA binding"/>
    <property type="evidence" value="ECO:0007669"/>
    <property type="project" value="UniProtKB-KW"/>
</dbReference>
<evidence type="ECO:0000256" key="4">
    <source>
        <dbReference type="ARBA" id="ARBA00022806"/>
    </source>
</evidence>
<keyword evidence="6" id="KW-0238">DNA-binding</keyword>
<dbReference type="InterPro" id="IPR014016">
    <property type="entry name" value="UvrD-like_ATP-bd"/>
</dbReference>
<dbReference type="GO" id="GO:0005829">
    <property type="term" value="C:cytosol"/>
    <property type="evidence" value="ECO:0007669"/>
    <property type="project" value="TreeGrafter"/>
</dbReference>
<protein>
    <recommendedName>
        <fullName evidence="9">DNA 3'-5' helicase</fullName>
        <ecNumber evidence="9">5.6.2.4</ecNumber>
    </recommendedName>
    <alternativeName>
        <fullName evidence="10">DNA 3'-5' helicase II</fullName>
    </alternativeName>
</protein>
<evidence type="ECO:0000256" key="2">
    <source>
        <dbReference type="ARBA" id="ARBA00022741"/>
    </source>
</evidence>
<evidence type="ECO:0000313" key="16">
    <source>
        <dbReference type="Proteomes" id="UP001336250"/>
    </source>
</evidence>
<keyword evidence="4 12" id="KW-0347">Helicase</keyword>
<evidence type="ECO:0000256" key="3">
    <source>
        <dbReference type="ARBA" id="ARBA00022801"/>
    </source>
</evidence>
<keyword evidence="7" id="KW-0413">Isomerase</keyword>
<dbReference type="InterPro" id="IPR013986">
    <property type="entry name" value="DExx_box_DNA_helicase_dom_sf"/>
</dbReference>
<evidence type="ECO:0000256" key="9">
    <source>
        <dbReference type="ARBA" id="ARBA00034808"/>
    </source>
</evidence>
<dbReference type="SUPFAM" id="SSF52540">
    <property type="entry name" value="P-loop containing nucleoside triphosphate hydrolases"/>
    <property type="match status" value="1"/>
</dbReference>
<feature type="domain" description="UvrD-like helicase ATP-binding" evidence="13">
    <location>
        <begin position="8"/>
        <end position="287"/>
    </location>
</feature>
<evidence type="ECO:0000259" key="14">
    <source>
        <dbReference type="PROSITE" id="PS51217"/>
    </source>
</evidence>
<dbReference type="GO" id="GO:0005524">
    <property type="term" value="F:ATP binding"/>
    <property type="evidence" value="ECO:0007669"/>
    <property type="project" value="UniProtKB-UniRule"/>
</dbReference>
<comment type="catalytic activity">
    <reaction evidence="11">
        <text>ATP + H2O = ADP + phosphate + H(+)</text>
        <dbReference type="Rhea" id="RHEA:13065"/>
        <dbReference type="ChEBI" id="CHEBI:15377"/>
        <dbReference type="ChEBI" id="CHEBI:15378"/>
        <dbReference type="ChEBI" id="CHEBI:30616"/>
        <dbReference type="ChEBI" id="CHEBI:43474"/>
        <dbReference type="ChEBI" id="CHEBI:456216"/>
        <dbReference type="EC" id="5.6.2.4"/>
    </reaction>
</comment>
<name>A0AAW9Q361_9BURK</name>
<dbReference type="Proteomes" id="UP001336250">
    <property type="component" value="Unassembled WGS sequence"/>
</dbReference>
<dbReference type="GO" id="GO:0016787">
    <property type="term" value="F:hydrolase activity"/>
    <property type="evidence" value="ECO:0007669"/>
    <property type="project" value="UniProtKB-UniRule"/>
</dbReference>
<evidence type="ECO:0000256" key="5">
    <source>
        <dbReference type="ARBA" id="ARBA00022840"/>
    </source>
</evidence>
<dbReference type="Gene3D" id="3.40.50.300">
    <property type="entry name" value="P-loop containing nucleotide triphosphate hydrolases"/>
    <property type="match status" value="2"/>
</dbReference>
<evidence type="ECO:0000256" key="12">
    <source>
        <dbReference type="PROSITE-ProRule" id="PRU00560"/>
    </source>
</evidence>
<dbReference type="EC" id="5.6.2.4" evidence="9"/>
<dbReference type="Gene3D" id="1.10.486.10">
    <property type="entry name" value="PCRA, domain 4"/>
    <property type="match status" value="1"/>
</dbReference>
<dbReference type="InterPro" id="IPR014017">
    <property type="entry name" value="DNA_helicase_UvrD-like_C"/>
</dbReference>
<dbReference type="CDD" id="cd18807">
    <property type="entry name" value="SF1_C_UvrD"/>
    <property type="match status" value="1"/>
</dbReference>
<dbReference type="Pfam" id="PF21196">
    <property type="entry name" value="PcrA_UvrD_tudor"/>
    <property type="match status" value="1"/>
</dbReference>
<feature type="domain" description="UvrD-like helicase C-terminal" evidence="14">
    <location>
        <begin position="288"/>
        <end position="592"/>
    </location>
</feature>
<gene>
    <name evidence="15" type="ORF">V4F39_05755</name>
</gene>
<keyword evidence="2 12" id="KW-0547">Nucleotide-binding</keyword>
<dbReference type="PANTHER" id="PTHR11070:SF2">
    <property type="entry name" value="ATP-DEPENDENT DNA HELICASE SRS2"/>
    <property type="match status" value="1"/>
</dbReference>
<dbReference type="PANTHER" id="PTHR11070">
    <property type="entry name" value="UVRD / RECB / PCRA DNA HELICASE FAMILY MEMBER"/>
    <property type="match status" value="1"/>
</dbReference>
<keyword evidence="16" id="KW-1185">Reference proteome</keyword>
<comment type="similarity">
    <text evidence="1">Belongs to the helicase family. UvrD subfamily.</text>
</comment>
<proteinExistence type="inferred from homology"/>
<reference evidence="15 16" key="1">
    <citation type="submission" date="2024-02" db="EMBL/GenBank/DDBJ databases">
        <title>Genome sequence of Aquincola sp. MAHUQ-54.</title>
        <authorList>
            <person name="Huq M.A."/>
        </authorList>
    </citation>
    <scope>NUCLEOTIDE SEQUENCE [LARGE SCALE GENOMIC DNA]</scope>
    <source>
        <strain evidence="15 16">MAHUQ-54</strain>
    </source>
</reference>
<dbReference type="Pfam" id="PF13361">
    <property type="entry name" value="UvrD_C"/>
    <property type="match status" value="1"/>
</dbReference>
<evidence type="ECO:0000256" key="10">
    <source>
        <dbReference type="ARBA" id="ARBA00034923"/>
    </source>
</evidence>
<evidence type="ECO:0000256" key="8">
    <source>
        <dbReference type="ARBA" id="ARBA00034617"/>
    </source>
</evidence>
<dbReference type="PROSITE" id="PS51217">
    <property type="entry name" value="UVRD_HELICASE_CTER"/>
    <property type="match status" value="1"/>
</dbReference>
<keyword evidence="5 12" id="KW-0067">ATP-binding</keyword>
<evidence type="ECO:0000256" key="6">
    <source>
        <dbReference type="ARBA" id="ARBA00023125"/>
    </source>
</evidence>
<dbReference type="InterPro" id="IPR000212">
    <property type="entry name" value="DNA_helicase_UvrD/REP"/>
</dbReference>
<dbReference type="Gene3D" id="1.10.10.160">
    <property type="match status" value="1"/>
</dbReference>
<dbReference type="AlphaFoldDB" id="A0AAW9Q361"/>
<dbReference type="PROSITE" id="PS51198">
    <property type="entry name" value="UVRD_HELICASE_ATP_BIND"/>
    <property type="match status" value="1"/>
</dbReference>
<keyword evidence="3 12" id="KW-0378">Hydrolase</keyword>
<accession>A0AAW9Q361</accession>
<evidence type="ECO:0000256" key="1">
    <source>
        <dbReference type="ARBA" id="ARBA00009922"/>
    </source>
</evidence>
<dbReference type="InterPro" id="IPR027417">
    <property type="entry name" value="P-loop_NTPase"/>
</dbReference>
<dbReference type="Pfam" id="PF00580">
    <property type="entry name" value="UvrD-helicase"/>
    <property type="match status" value="1"/>
</dbReference>
<dbReference type="GO" id="GO:0033202">
    <property type="term" value="C:DNA helicase complex"/>
    <property type="evidence" value="ECO:0007669"/>
    <property type="project" value="TreeGrafter"/>
</dbReference>
<sequence length="775" mass="86076">MHDDPLLRNLNPEQHAAVTLPAVPALILAGAGSGKTRVLTTRIAWLLQQGHMSPGGVMAVTFTNKAAKEMLTRLSAMLPVSVRGMWIGTFHGLCNRFLRAHWKLAGLPQSFQILDSGDQLSAVKRIIKAKNLDEERFVPKQVTWFIAGSKEEGLRPRDVELRDAQTAKLVEIYEAYEEQCAREGVVDFAELMLRTYELMRDNDPLREHYQRRFTHVMVDEFQDTNRLQYAWMKMFAPPGRGQSVFAVGDDDQSIYAFRGAQVGNMADFEREYHVEHVIKLEQNYRSFGNILDAANELIGHNSRRLGKNLRTEAGPGEPVRVVESTSDFGEAQWVLEEIQQLHRGGIDRKEIALLYRSNAQSRVIESALFNAGIPYRVYGGLRFFERAEVKHALAYLRLIENPNDDTSFLRVVNFPARGIGARTIEQLQDAARSSGRSLHQSVGAVAGKGGANLAAFVALVDAMRERTHGLTLREIIEQMLQASGLLDFYRTEKEGQDRIENLEELVNAAEAFVTQEGFGKDAVALPVDEHGPGTLANDAPAPAADRVPDAETGEIMSPLAAFLTHASLEAGDNQAQAGQDAVQLMTVHSAKGLEFDAVFITGLEEGLFPHENALSDSDGLEEERRLMYVAITRARQRLYLSFSQTRMLHGQTRYNVKSRFFDELPEHALKWLTPRQQGFGSGYAREYQQAWQRGAGMGSMVGAGRIEPRPAAPALVPKAPSHGLRTGQAVFHTKFGEGVVLTLEGQGDDARAQVNFGRHGMKWLALSVAKLTPVE</sequence>
<organism evidence="15 16">
    <name type="scientific">Aquincola agrisoli</name>
    <dbReference type="NCBI Taxonomy" id="3119538"/>
    <lineage>
        <taxon>Bacteria</taxon>
        <taxon>Pseudomonadati</taxon>
        <taxon>Pseudomonadota</taxon>
        <taxon>Betaproteobacteria</taxon>
        <taxon>Burkholderiales</taxon>
        <taxon>Sphaerotilaceae</taxon>
        <taxon>Aquincola</taxon>
    </lineage>
</organism>
<evidence type="ECO:0000259" key="13">
    <source>
        <dbReference type="PROSITE" id="PS51198"/>
    </source>
</evidence>